<dbReference type="InterPro" id="IPR001179">
    <property type="entry name" value="PPIase_FKBP_dom"/>
</dbReference>
<dbReference type="GO" id="GO:0003755">
    <property type="term" value="F:peptidyl-prolyl cis-trans isomerase activity"/>
    <property type="evidence" value="ECO:0007669"/>
    <property type="project" value="UniProtKB-KW"/>
</dbReference>
<accession>A0A9K3L070</accession>
<proteinExistence type="predicted"/>
<dbReference type="AlphaFoldDB" id="A0A9K3L070"/>
<dbReference type="Proteomes" id="UP000693970">
    <property type="component" value="Unassembled WGS sequence"/>
</dbReference>
<reference evidence="3" key="1">
    <citation type="journal article" date="2021" name="Sci. Rep.">
        <title>Diploid genomic architecture of Nitzschia inconspicua, an elite biomass production diatom.</title>
        <authorList>
            <person name="Oliver A."/>
            <person name="Podell S."/>
            <person name="Pinowska A."/>
            <person name="Traller J.C."/>
            <person name="Smith S.R."/>
            <person name="McClure R."/>
            <person name="Beliaev A."/>
            <person name="Bohutskyi P."/>
            <person name="Hill E.A."/>
            <person name="Rabines A."/>
            <person name="Zheng H."/>
            <person name="Allen L.Z."/>
            <person name="Kuo A."/>
            <person name="Grigoriev I.V."/>
            <person name="Allen A.E."/>
            <person name="Hazlebeck D."/>
            <person name="Allen E.E."/>
        </authorList>
    </citation>
    <scope>NUCLEOTIDE SEQUENCE</scope>
    <source>
        <strain evidence="3">Hildebrandi</strain>
    </source>
</reference>
<evidence type="ECO:0000259" key="2">
    <source>
        <dbReference type="PROSITE" id="PS50059"/>
    </source>
</evidence>
<evidence type="ECO:0000256" key="1">
    <source>
        <dbReference type="PROSITE-ProRule" id="PRU00277"/>
    </source>
</evidence>
<dbReference type="OrthoDB" id="77911at2759"/>
<dbReference type="InterPro" id="IPR044208">
    <property type="entry name" value="FKBP19-like"/>
</dbReference>
<evidence type="ECO:0000313" key="3">
    <source>
        <dbReference type="EMBL" id="KAG7353239.1"/>
    </source>
</evidence>
<dbReference type="EC" id="5.2.1.8" evidence="1"/>
<dbReference type="PANTHER" id="PTHR47717">
    <property type="entry name" value="PEPTIDYL-PROLYL CIS-TRANS ISOMERASE FKBP19, CHLOROPLASTIC"/>
    <property type="match status" value="1"/>
</dbReference>
<protein>
    <recommendedName>
        <fullName evidence="1">peptidylprolyl isomerase</fullName>
        <ecNumber evidence="1">5.2.1.8</ecNumber>
    </recommendedName>
</protein>
<dbReference type="PROSITE" id="PS50059">
    <property type="entry name" value="FKBP_PPIASE"/>
    <property type="match status" value="1"/>
</dbReference>
<name>A0A9K3L070_9STRA</name>
<dbReference type="PANTHER" id="PTHR47717:SF1">
    <property type="entry name" value="PEPTIDYL-PROLYL CIS-TRANS ISOMERASE FKBP19, CHLOROPLASTIC"/>
    <property type="match status" value="1"/>
</dbReference>
<comment type="caution">
    <text evidence="3">The sequence shown here is derived from an EMBL/GenBank/DDBJ whole genome shotgun (WGS) entry which is preliminary data.</text>
</comment>
<sequence length="230" mass="24759">MTSQIQVMKWLVAASTLMILTTNSLGVHGWTPSPLEGPVARRDMIHQSILGVFSFSVLQFGGAVSSSAIAAEKPSEFIDVGTQAPPPEGSSPFVTLENGVKYKDISVGKGDTVVTRNSKVDIQCSGRLLNLNGVSFYNTKNNNPDGFGAVPLSLELGKGQAVPGLEAGLIGMRKSGIRRIIVPQELAYNKYPDLEPRPTSVVDQRALDSVVKNPRRDAAILFDVQLERLK</sequence>
<gene>
    <name evidence="3" type="ORF">IV203_009288</name>
</gene>
<organism evidence="3 4">
    <name type="scientific">Nitzschia inconspicua</name>
    <dbReference type="NCBI Taxonomy" id="303405"/>
    <lineage>
        <taxon>Eukaryota</taxon>
        <taxon>Sar</taxon>
        <taxon>Stramenopiles</taxon>
        <taxon>Ochrophyta</taxon>
        <taxon>Bacillariophyta</taxon>
        <taxon>Bacillariophyceae</taxon>
        <taxon>Bacillariophycidae</taxon>
        <taxon>Bacillariales</taxon>
        <taxon>Bacillariaceae</taxon>
        <taxon>Nitzschia</taxon>
    </lineage>
</organism>
<reference evidence="3" key="2">
    <citation type="submission" date="2021-04" db="EMBL/GenBank/DDBJ databases">
        <authorList>
            <person name="Podell S."/>
        </authorList>
    </citation>
    <scope>NUCLEOTIDE SEQUENCE</scope>
    <source>
        <strain evidence="3">Hildebrandi</strain>
    </source>
</reference>
<keyword evidence="1" id="KW-0697">Rotamase</keyword>
<dbReference type="Pfam" id="PF00254">
    <property type="entry name" value="FKBP_C"/>
    <property type="match status" value="1"/>
</dbReference>
<comment type="catalytic activity">
    <reaction evidence="1">
        <text>[protein]-peptidylproline (omega=180) = [protein]-peptidylproline (omega=0)</text>
        <dbReference type="Rhea" id="RHEA:16237"/>
        <dbReference type="Rhea" id="RHEA-COMP:10747"/>
        <dbReference type="Rhea" id="RHEA-COMP:10748"/>
        <dbReference type="ChEBI" id="CHEBI:83833"/>
        <dbReference type="ChEBI" id="CHEBI:83834"/>
        <dbReference type="EC" id="5.2.1.8"/>
    </reaction>
</comment>
<keyword evidence="1 3" id="KW-0413">Isomerase</keyword>
<evidence type="ECO:0000313" key="4">
    <source>
        <dbReference type="Proteomes" id="UP000693970"/>
    </source>
</evidence>
<dbReference type="EMBL" id="JAGRRH010000017">
    <property type="protein sequence ID" value="KAG7353239.1"/>
    <property type="molecule type" value="Genomic_DNA"/>
</dbReference>
<feature type="domain" description="PPIase FKBP-type" evidence="2">
    <location>
        <begin position="117"/>
        <end position="230"/>
    </location>
</feature>
<keyword evidence="4" id="KW-1185">Reference proteome</keyword>